<feature type="transmembrane region" description="Helical" evidence="1">
    <location>
        <begin position="7"/>
        <end position="32"/>
    </location>
</feature>
<dbReference type="Proteomes" id="UP000184031">
    <property type="component" value="Unassembled WGS sequence"/>
</dbReference>
<keyword evidence="1" id="KW-0812">Transmembrane</keyword>
<dbReference type="AlphaFoldDB" id="A0A1M6SBT1"/>
<evidence type="ECO:0000313" key="3">
    <source>
        <dbReference type="EMBL" id="SHK42213.1"/>
    </source>
</evidence>
<proteinExistence type="predicted"/>
<feature type="transmembrane region" description="Helical" evidence="1">
    <location>
        <begin position="52"/>
        <end position="76"/>
    </location>
</feature>
<evidence type="ECO:0000313" key="2">
    <source>
        <dbReference type="EMBL" id="SFB79823.1"/>
    </source>
</evidence>
<name>A0A1M6SBT1_9FLAO</name>
<evidence type="ECO:0000313" key="4">
    <source>
        <dbReference type="Proteomes" id="UP000184031"/>
    </source>
</evidence>
<comment type="caution">
    <text evidence="3">The sequence shown here is derived from an EMBL/GenBank/DDBJ whole genome shotgun (WGS) entry which is preliminary data.</text>
</comment>
<sequence length="82" mass="9088">MDNGKKWAIGLSMALIGFDVLTIYFVVDLFGYDELLDHFTPDGSVKSESPRGLARLLFVNGLCNLLFVSATLMAWLMDPDNS</sequence>
<reference evidence="3 4" key="1">
    <citation type="submission" date="2016-11" db="EMBL/GenBank/DDBJ databases">
        <authorList>
            <person name="Varghese N."/>
            <person name="Submissions S."/>
        </authorList>
    </citation>
    <scope>NUCLEOTIDE SEQUENCE [LARGE SCALE GENOMIC DNA]</scope>
    <source>
        <strain evidence="3 4">CGMCC 1.12174</strain>
        <strain evidence="2 5">DSM 26351</strain>
    </source>
</reference>
<dbReference type="Proteomes" id="UP000198940">
    <property type="component" value="Unassembled WGS sequence"/>
</dbReference>
<dbReference type="OrthoDB" id="1377375at2"/>
<keyword evidence="1" id="KW-0472">Membrane</keyword>
<keyword evidence="1" id="KW-1133">Transmembrane helix</keyword>
<dbReference type="STRING" id="1055723.SAMN05216293_1072"/>
<dbReference type="RefSeq" id="WP_072877660.1">
    <property type="nucleotide sequence ID" value="NZ_FOKU01000002.1"/>
</dbReference>
<organism evidence="3 4">
    <name type="scientific">Flagellimonas taeanensis</name>
    <dbReference type="NCBI Taxonomy" id="1005926"/>
    <lineage>
        <taxon>Bacteria</taxon>
        <taxon>Pseudomonadati</taxon>
        <taxon>Bacteroidota</taxon>
        <taxon>Flavobacteriia</taxon>
        <taxon>Flavobacteriales</taxon>
        <taxon>Flavobacteriaceae</taxon>
        <taxon>Flagellimonas</taxon>
    </lineage>
</organism>
<evidence type="ECO:0000256" key="1">
    <source>
        <dbReference type="SAM" id="Phobius"/>
    </source>
</evidence>
<dbReference type="EMBL" id="FRAT01000002">
    <property type="protein sequence ID" value="SHK42213.1"/>
    <property type="molecule type" value="Genomic_DNA"/>
</dbReference>
<protein>
    <submittedName>
        <fullName evidence="3">Uncharacterized protein</fullName>
    </submittedName>
</protein>
<accession>A0A1M6SBT1</accession>
<evidence type="ECO:0000313" key="5">
    <source>
        <dbReference type="Proteomes" id="UP000198940"/>
    </source>
</evidence>
<dbReference type="EMBL" id="FOKU01000002">
    <property type="protein sequence ID" value="SFB79823.1"/>
    <property type="molecule type" value="Genomic_DNA"/>
</dbReference>
<keyword evidence="5" id="KW-1185">Reference proteome</keyword>
<gene>
    <name evidence="2" type="ORF">SAMN04487891_102393</name>
    <name evidence="3" type="ORF">SAMN05216293_1072</name>
</gene>